<comment type="caution">
    <text evidence="2">The sequence shown here is derived from an EMBL/GenBank/DDBJ whole genome shotgun (WGS) entry which is preliminary data.</text>
</comment>
<dbReference type="AlphaFoldDB" id="A0ABD5Z6U3"/>
<dbReference type="Proteomes" id="UP001596447">
    <property type="component" value="Unassembled WGS sequence"/>
</dbReference>
<dbReference type="InterPro" id="IPR045864">
    <property type="entry name" value="aa-tRNA-synth_II/BPL/LPL"/>
</dbReference>
<proteinExistence type="predicted"/>
<dbReference type="Pfam" id="PF21948">
    <property type="entry name" value="LplA-B_cat"/>
    <property type="match status" value="1"/>
</dbReference>
<evidence type="ECO:0000313" key="3">
    <source>
        <dbReference type="Proteomes" id="UP001596447"/>
    </source>
</evidence>
<evidence type="ECO:0000259" key="1">
    <source>
        <dbReference type="PROSITE" id="PS51733"/>
    </source>
</evidence>
<dbReference type="PROSITE" id="PS51733">
    <property type="entry name" value="BPL_LPL_CATALYTIC"/>
    <property type="match status" value="1"/>
</dbReference>
<evidence type="ECO:0000313" key="2">
    <source>
        <dbReference type="EMBL" id="MFC7200886.1"/>
    </source>
</evidence>
<keyword evidence="3" id="KW-1185">Reference proteome</keyword>
<dbReference type="InterPro" id="IPR004143">
    <property type="entry name" value="BPL_LPL_catalytic"/>
</dbReference>
<dbReference type="GO" id="GO:0016874">
    <property type="term" value="F:ligase activity"/>
    <property type="evidence" value="ECO:0007669"/>
    <property type="project" value="UniProtKB-KW"/>
</dbReference>
<protein>
    <submittedName>
        <fullName evidence="2">Biotin/lipoate A/B protein ligase family protein</fullName>
    </submittedName>
</protein>
<accession>A0ABD5Z6U3</accession>
<gene>
    <name evidence="2" type="ORF">ACFQJ9_15975</name>
</gene>
<keyword evidence="2" id="KW-0436">Ligase</keyword>
<dbReference type="EMBL" id="JBHTAR010000011">
    <property type="protein sequence ID" value="MFC7200886.1"/>
    <property type="molecule type" value="Genomic_DNA"/>
</dbReference>
<name>A0ABD5Z6U3_9EURY</name>
<reference evidence="2 3" key="1">
    <citation type="journal article" date="2019" name="Int. J. Syst. Evol. Microbiol.">
        <title>The Global Catalogue of Microorganisms (GCM) 10K type strain sequencing project: providing services to taxonomists for standard genome sequencing and annotation.</title>
        <authorList>
            <consortium name="The Broad Institute Genomics Platform"/>
            <consortium name="The Broad Institute Genome Sequencing Center for Infectious Disease"/>
            <person name="Wu L."/>
            <person name="Ma J."/>
        </authorList>
    </citation>
    <scope>NUCLEOTIDE SEQUENCE [LARGE SCALE GENOMIC DNA]</scope>
    <source>
        <strain evidence="2 3">XZGYJ-43</strain>
    </source>
</reference>
<organism evidence="2 3">
    <name type="scientific">Halospeciosus flavus</name>
    <dbReference type="NCBI Taxonomy" id="3032283"/>
    <lineage>
        <taxon>Archaea</taxon>
        <taxon>Methanobacteriati</taxon>
        <taxon>Methanobacteriota</taxon>
        <taxon>Stenosarchaea group</taxon>
        <taxon>Halobacteria</taxon>
        <taxon>Halobacteriales</taxon>
        <taxon>Halobacteriaceae</taxon>
        <taxon>Halospeciosus</taxon>
    </lineage>
</organism>
<dbReference type="SUPFAM" id="SSF55681">
    <property type="entry name" value="Class II aaRS and biotin synthetases"/>
    <property type="match status" value="1"/>
</dbReference>
<sequence length="227" mass="24900">MRLLRGRADTRRADREATRHLVDRVGETGEPAVRVWRPGRQVAFGRRDTRQDGHERAAECARERGFPPVDRSVGGRAVAYTETTVAFARVEPVDDIREGLDARYTALVDDVQRALWQLGVPAQRGEPDASFCPGAHSLQYRGKLVGIAQRVRSDAALVSGVLVVDGHDPIADVLTHVYEALDHPFDPGSVGSLARAGGDTSPERVLRTLEDTLVGDDDVRVEHVRQA</sequence>
<dbReference type="RefSeq" id="WP_279527649.1">
    <property type="nucleotide sequence ID" value="NZ_CP122312.1"/>
</dbReference>
<feature type="domain" description="BPL/LPL catalytic" evidence="1">
    <location>
        <begin position="27"/>
        <end position="221"/>
    </location>
</feature>
<dbReference type="Gene3D" id="3.30.930.10">
    <property type="entry name" value="Bira Bifunctional Protein, Domain 2"/>
    <property type="match status" value="1"/>
</dbReference>